<feature type="repeat" description="RCC1" evidence="2">
    <location>
        <begin position="431"/>
        <end position="489"/>
    </location>
</feature>
<dbReference type="Proteomes" id="UP001374535">
    <property type="component" value="Chromosome 7"/>
</dbReference>
<dbReference type="EMBL" id="CP144694">
    <property type="protein sequence ID" value="WVZ01721.1"/>
    <property type="molecule type" value="Genomic_DNA"/>
</dbReference>
<dbReference type="PROSITE" id="PS00626">
    <property type="entry name" value="RCC1_2"/>
    <property type="match status" value="1"/>
</dbReference>
<name>A0AAQ3N2Z7_VIGMU</name>
<protein>
    <recommendedName>
        <fullName evidence="3">RCC1-like domain-containing protein</fullName>
    </recommendedName>
</protein>
<dbReference type="SUPFAM" id="SSF50985">
    <property type="entry name" value="RCC1/BLIP-II"/>
    <property type="match status" value="2"/>
</dbReference>
<evidence type="ECO:0000256" key="1">
    <source>
        <dbReference type="ARBA" id="ARBA00022737"/>
    </source>
</evidence>
<evidence type="ECO:0000256" key="2">
    <source>
        <dbReference type="PROSITE-ProRule" id="PRU00235"/>
    </source>
</evidence>
<dbReference type="PANTHER" id="PTHR22870:SF408">
    <property type="entry name" value="OS09G0560450 PROTEIN"/>
    <property type="match status" value="1"/>
</dbReference>
<keyword evidence="5" id="KW-1185">Reference proteome</keyword>
<gene>
    <name evidence="4" type="ORF">V8G54_022527</name>
</gene>
<feature type="domain" description="RCC1-like" evidence="3">
    <location>
        <begin position="223"/>
        <end position="485"/>
    </location>
</feature>
<keyword evidence="1" id="KW-0677">Repeat</keyword>
<feature type="repeat" description="RCC1" evidence="2">
    <location>
        <begin position="53"/>
        <end position="125"/>
    </location>
</feature>
<dbReference type="PANTHER" id="PTHR22870">
    <property type="entry name" value="REGULATOR OF CHROMOSOME CONDENSATION"/>
    <property type="match status" value="1"/>
</dbReference>
<evidence type="ECO:0000313" key="5">
    <source>
        <dbReference type="Proteomes" id="UP001374535"/>
    </source>
</evidence>
<accession>A0AAQ3N2Z7</accession>
<feature type="repeat" description="RCC1" evidence="2">
    <location>
        <begin position="327"/>
        <end position="378"/>
    </location>
</feature>
<feature type="repeat" description="RCC1" evidence="2">
    <location>
        <begin position="379"/>
        <end position="430"/>
    </location>
</feature>
<dbReference type="InterPro" id="IPR058923">
    <property type="entry name" value="RCC1-like_dom"/>
</dbReference>
<dbReference type="InterPro" id="IPR051210">
    <property type="entry name" value="Ub_ligase/GEF_domain"/>
</dbReference>
<dbReference type="InterPro" id="IPR000408">
    <property type="entry name" value="Reg_chr_condens"/>
</dbReference>
<sequence length="492" mass="52187">MKPIIRVSHHHNIATLTSGLRHFSTTPKPPLLYTADTIAGNTADTIADNTAILQVLSWGRGASGQLGGGVEETRLYPSPVANLAVPKSSFSLAQTPGRLPHAEKCRTPEVGISCGLFHSSLVAGGTLWIWGKGDGGRLGFGHEHSLFVPTLNPHLDNLRSVALGGLHSVALTSAGEVFTWSESLQLFQPVVDHFGFSLLFSKVMLSFLSLKLIFVDENEVFRGYGGFGALGHSVYHRELFPRLVKGSWEGTIKHIATSGTHTAAITESGELYIWGRDEGDGRLGLGPGRGPDHAGGLSIPSRVKELPYPVAAVSCGGFFTMALTEDGQLWNWGANSNYELGRGDKTGGWKPRPIPSLENVKIIQIASGGYHSLALTGDGKVLSWGHGGQGQLGHASVQNQKIPAVVEALSQEHIVYITCGGSSSAALTENGKLYMWGNATDSQLGVPGLPPIHPCPIEVNFLMDDDGLGPHKVLSVAIGASHAMCLALRESS</sequence>
<dbReference type="AlphaFoldDB" id="A0AAQ3N2Z7"/>
<dbReference type="Pfam" id="PF25390">
    <property type="entry name" value="WD40_RLD"/>
    <property type="match status" value="1"/>
</dbReference>
<evidence type="ECO:0000259" key="3">
    <source>
        <dbReference type="Pfam" id="PF25390"/>
    </source>
</evidence>
<proteinExistence type="predicted"/>
<evidence type="ECO:0000313" key="4">
    <source>
        <dbReference type="EMBL" id="WVZ01721.1"/>
    </source>
</evidence>
<feature type="repeat" description="RCC1" evidence="2">
    <location>
        <begin position="125"/>
        <end position="174"/>
    </location>
</feature>
<dbReference type="Pfam" id="PF00415">
    <property type="entry name" value="RCC1"/>
    <property type="match status" value="1"/>
</dbReference>
<dbReference type="PRINTS" id="PR00633">
    <property type="entry name" value="RCCNDNSATION"/>
</dbReference>
<dbReference type="InterPro" id="IPR009091">
    <property type="entry name" value="RCC1/BLIP-II"/>
</dbReference>
<reference evidence="4 5" key="1">
    <citation type="journal article" date="2023" name="Life. Sci Alliance">
        <title>Evolutionary insights into 3D genome organization and epigenetic landscape of Vigna mungo.</title>
        <authorList>
            <person name="Junaid A."/>
            <person name="Singh B."/>
            <person name="Bhatia S."/>
        </authorList>
    </citation>
    <scope>NUCLEOTIDE SEQUENCE [LARGE SCALE GENOMIC DNA]</scope>
    <source>
        <strain evidence="4">Urdbean</strain>
    </source>
</reference>
<dbReference type="PROSITE" id="PS50012">
    <property type="entry name" value="RCC1_3"/>
    <property type="match status" value="6"/>
</dbReference>
<dbReference type="Gene3D" id="2.130.10.30">
    <property type="entry name" value="Regulator of chromosome condensation 1/beta-lactamase-inhibitor protein II"/>
    <property type="match status" value="2"/>
</dbReference>
<feature type="repeat" description="RCC1" evidence="2">
    <location>
        <begin position="269"/>
        <end position="326"/>
    </location>
</feature>
<organism evidence="4 5">
    <name type="scientific">Vigna mungo</name>
    <name type="common">Black gram</name>
    <name type="synonym">Phaseolus mungo</name>
    <dbReference type="NCBI Taxonomy" id="3915"/>
    <lineage>
        <taxon>Eukaryota</taxon>
        <taxon>Viridiplantae</taxon>
        <taxon>Streptophyta</taxon>
        <taxon>Embryophyta</taxon>
        <taxon>Tracheophyta</taxon>
        <taxon>Spermatophyta</taxon>
        <taxon>Magnoliopsida</taxon>
        <taxon>eudicotyledons</taxon>
        <taxon>Gunneridae</taxon>
        <taxon>Pentapetalae</taxon>
        <taxon>rosids</taxon>
        <taxon>fabids</taxon>
        <taxon>Fabales</taxon>
        <taxon>Fabaceae</taxon>
        <taxon>Papilionoideae</taxon>
        <taxon>50 kb inversion clade</taxon>
        <taxon>NPAAA clade</taxon>
        <taxon>indigoferoid/millettioid clade</taxon>
        <taxon>Phaseoleae</taxon>
        <taxon>Vigna</taxon>
    </lineage>
</organism>